<reference evidence="1 2" key="1">
    <citation type="submission" date="2016-05" db="EMBL/GenBank/DDBJ databases">
        <title>First whole genome sequencing of Entamoeba histolytica HM1:IMSS-clone-6.</title>
        <authorList>
            <person name="Mukherjee Avik.K."/>
            <person name="Izumyama S."/>
            <person name="Nakada-Tsukui K."/>
            <person name="Nozaki T."/>
        </authorList>
    </citation>
    <scope>NUCLEOTIDE SEQUENCE [LARGE SCALE GENOMIC DNA]</scope>
    <source>
        <strain evidence="1 2">HM1:IMSS clone 6</strain>
    </source>
</reference>
<evidence type="ECO:0000313" key="2">
    <source>
        <dbReference type="Proteomes" id="UP000078387"/>
    </source>
</evidence>
<dbReference type="VEuPathDB" id="AmoebaDB:EHI_166460"/>
<accession>A0A5K1UCT5</accession>
<proteinExistence type="predicted"/>
<dbReference type="AlphaFoldDB" id="A0A5K1UCT5"/>
<dbReference type="VEuPathDB" id="AmoebaDB:EHI7A_033960"/>
<evidence type="ECO:0000313" key="1">
    <source>
        <dbReference type="EMBL" id="GAT97458.1"/>
    </source>
</evidence>
<protein>
    <submittedName>
        <fullName evidence="1">Uncharacterized protein</fullName>
    </submittedName>
</protein>
<sequence length="179" mass="20910">MQTAYKINRNYQVSEQGIMLVLLNQFADIELEKKKKKATKALPFLQIRSINFGNGDVFNFNQFIECRCKELIQSEIRRGLKEETASKRYNCYLINESIHLLIDLLNENRIQTSSSFSAGKNGRIKTETIDTIRYNSSILDKNFIKEKGVVINEYLAERLHGEDSIIFHRNCYELQHLLI</sequence>
<dbReference type="Proteomes" id="UP000078387">
    <property type="component" value="Unassembled WGS sequence"/>
</dbReference>
<gene>
    <name evidence="1" type="ORF">CL6EHI_166460</name>
</gene>
<dbReference type="VEuPathDB" id="AmoebaDB:EHI5A_016430"/>
<dbReference type="EMBL" id="BDEQ01000001">
    <property type="protein sequence ID" value="GAT97458.1"/>
    <property type="molecule type" value="Genomic_DNA"/>
</dbReference>
<dbReference type="VEuPathDB" id="AmoebaDB:EHI8A_031490"/>
<organism evidence="1 2">
    <name type="scientific">Entamoeba histolytica</name>
    <dbReference type="NCBI Taxonomy" id="5759"/>
    <lineage>
        <taxon>Eukaryota</taxon>
        <taxon>Amoebozoa</taxon>
        <taxon>Evosea</taxon>
        <taxon>Archamoebae</taxon>
        <taxon>Mastigamoebida</taxon>
        <taxon>Entamoebidae</taxon>
        <taxon>Entamoeba</taxon>
    </lineage>
</organism>
<dbReference type="OMA" id="EFAETCH"/>
<comment type="caution">
    <text evidence="1">The sequence shown here is derived from an EMBL/GenBank/DDBJ whole genome shotgun (WGS) entry which is preliminary data.</text>
</comment>
<dbReference type="VEuPathDB" id="AmoebaDB:KM1_042670"/>
<name>A0A5K1UCT5_ENTHI</name>